<comment type="caution">
    <text evidence="3">The sequence shown here is derived from an EMBL/GenBank/DDBJ whole genome shotgun (WGS) entry which is preliminary data.</text>
</comment>
<feature type="chain" id="PRO_5041347868" evidence="2">
    <location>
        <begin position="22"/>
        <end position="341"/>
    </location>
</feature>
<evidence type="ECO:0000313" key="3">
    <source>
        <dbReference type="EMBL" id="CAI8031659.1"/>
    </source>
</evidence>
<dbReference type="Pfam" id="PF11175">
    <property type="entry name" value="DUF2961"/>
    <property type="match status" value="1"/>
</dbReference>
<dbReference type="EMBL" id="CASHTH010002554">
    <property type="protein sequence ID" value="CAI8031659.1"/>
    <property type="molecule type" value="Genomic_DNA"/>
</dbReference>
<gene>
    <name evidence="3" type="ORF">GBAR_LOCUS17962</name>
</gene>
<feature type="signal peptide" evidence="2">
    <location>
        <begin position="1"/>
        <end position="21"/>
    </location>
</feature>
<protein>
    <submittedName>
        <fullName evidence="3">Uncharacterized protein</fullName>
    </submittedName>
</protein>
<evidence type="ECO:0000256" key="1">
    <source>
        <dbReference type="SAM" id="MobiDB-lite"/>
    </source>
</evidence>
<proteinExistence type="predicted"/>
<dbReference type="AlphaFoldDB" id="A0AA35WSY6"/>
<accession>A0AA35WSY6</accession>
<sequence length="341" mass="37844">MQSALLQILATLTLLGCGVRGVDVGQDMRSFSSAIKDGKIGPNTEKVLYEHSTGQPGVITEQWFTGINVMDERMRIRIYIDGEAEASLDFMLLLAHGIGFTETLEKQYTPWGTRRLAHTADGGIYNTYSIPFSKSFHVTATHPVGGYFFYIIRGVENMPVVVGDLVLPANTRLRLFKNEDVKLSPLEFITLANVSDTAGMLFQVTLAANSSDFNYLEACFRARIDDAANITWLSSGTEDFFLSAYYFNRGIYHLDNSGLTYISSSPANAMSAYKFFENDPLLFTKSFELIWRCGETINANSGCPNDWPPPGPSESVNQGGSSPKLADTVVTTYTWVYEYSF</sequence>
<evidence type="ECO:0000313" key="4">
    <source>
        <dbReference type="Proteomes" id="UP001174909"/>
    </source>
</evidence>
<name>A0AA35WSY6_GEOBA</name>
<reference evidence="3" key="1">
    <citation type="submission" date="2023-03" db="EMBL/GenBank/DDBJ databases">
        <authorList>
            <person name="Steffen K."/>
            <person name="Cardenas P."/>
        </authorList>
    </citation>
    <scope>NUCLEOTIDE SEQUENCE</scope>
</reference>
<dbReference type="Proteomes" id="UP001174909">
    <property type="component" value="Unassembled WGS sequence"/>
</dbReference>
<organism evidence="3 4">
    <name type="scientific">Geodia barretti</name>
    <name type="common">Barrett's horny sponge</name>
    <dbReference type="NCBI Taxonomy" id="519541"/>
    <lineage>
        <taxon>Eukaryota</taxon>
        <taxon>Metazoa</taxon>
        <taxon>Porifera</taxon>
        <taxon>Demospongiae</taxon>
        <taxon>Heteroscleromorpha</taxon>
        <taxon>Tetractinellida</taxon>
        <taxon>Astrophorina</taxon>
        <taxon>Geodiidae</taxon>
        <taxon>Geodia</taxon>
    </lineage>
</organism>
<dbReference type="InterPro" id="IPR021345">
    <property type="entry name" value="DUF2961"/>
</dbReference>
<dbReference type="Gene3D" id="2.60.120.1390">
    <property type="match status" value="2"/>
</dbReference>
<keyword evidence="4" id="KW-1185">Reference proteome</keyword>
<evidence type="ECO:0000256" key="2">
    <source>
        <dbReference type="SAM" id="SignalP"/>
    </source>
</evidence>
<feature type="region of interest" description="Disordered" evidence="1">
    <location>
        <begin position="302"/>
        <end position="323"/>
    </location>
</feature>
<keyword evidence="2" id="KW-0732">Signal</keyword>